<feature type="compositionally biased region" description="Low complexity" evidence="1">
    <location>
        <begin position="86"/>
        <end position="107"/>
    </location>
</feature>
<evidence type="ECO:0000313" key="3">
    <source>
        <dbReference type="EMBL" id="KAH6598867.1"/>
    </source>
</evidence>
<dbReference type="EMBL" id="JAFCIX010000093">
    <property type="protein sequence ID" value="KAH6598867.1"/>
    <property type="molecule type" value="Genomic_DNA"/>
</dbReference>
<keyword evidence="4" id="KW-1185">Reference proteome</keyword>
<name>A0ABQ8FII3_9FUNG</name>
<dbReference type="Gene3D" id="3.10.110.10">
    <property type="entry name" value="Ubiquitin Conjugating Enzyme"/>
    <property type="match status" value="1"/>
</dbReference>
<evidence type="ECO:0000259" key="2">
    <source>
        <dbReference type="PROSITE" id="PS50127"/>
    </source>
</evidence>
<feature type="region of interest" description="Disordered" evidence="1">
    <location>
        <begin position="86"/>
        <end position="133"/>
    </location>
</feature>
<feature type="compositionally biased region" description="Polar residues" evidence="1">
    <location>
        <begin position="108"/>
        <end position="119"/>
    </location>
</feature>
<dbReference type="PROSITE" id="PS50127">
    <property type="entry name" value="UBC_2"/>
    <property type="match status" value="1"/>
</dbReference>
<dbReference type="InterPro" id="IPR000608">
    <property type="entry name" value="UBC"/>
</dbReference>
<evidence type="ECO:0000256" key="1">
    <source>
        <dbReference type="SAM" id="MobiDB-lite"/>
    </source>
</evidence>
<proteinExistence type="predicted"/>
<comment type="caution">
    <text evidence="3">The sequence shown here is derived from an EMBL/GenBank/DDBJ whole genome shotgun (WGS) entry which is preliminary data.</text>
</comment>
<dbReference type="SMART" id="SM00212">
    <property type="entry name" value="UBCc"/>
    <property type="match status" value="1"/>
</dbReference>
<gene>
    <name evidence="3" type="ORF">BASA50_003374</name>
</gene>
<organism evidence="3 4">
    <name type="scientific">Batrachochytrium salamandrivorans</name>
    <dbReference type="NCBI Taxonomy" id="1357716"/>
    <lineage>
        <taxon>Eukaryota</taxon>
        <taxon>Fungi</taxon>
        <taxon>Fungi incertae sedis</taxon>
        <taxon>Chytridiomycota</taxon>
        <taxon>Chytridiomycota incertae sedis</taxon>
        <taxon>Chytridiomycetes</taxon>
        <taxon>Rhizophydiales</taxon>
        <taxon>Rhizophydiales incertae sedis</taxon>
        <taxon>Batrachochytrium</taxon>
    </lineage>
</organism>
<dbReference type="InterPro" id="IPR016135">
    <property type="entry name" value="UBQ-conjugating_enzyme/RWD"/>
</dbReference>
<dbReference type="CDD" id="cd23814">
    <property type="entry name" value="UEV_AKTIP"/>
    <property type="match status" value="1"/>
</dbReference>
<sequence length="415" mass="45520">MNNHKDSSWWSSSPLGLFSSDNSNSDSVSTSDSNAYSTIANLVRRLSTGARSSTSVTINTTINTATTTTTTTINDNVFSAGAGSVSILSPSRSSSPSTPLSTTTSHSVQLNQGRPSNHQTTTTTTESTLLPHQPSSRWASIRPAWMQWQRPLATMPHPTDSRPISSIWPIPDLSTYVSNSISNPTSSDPHKDESNVDSCLVLEYAALRSLAPTGVYVLPVSGAPTLWQGVIFVDEGVFQDGVFRFVVDAGEMYPTTLPTLRFTTTLFHPLVDPFTGELDLRSMFPDGACLPMSMVLILRYMKQVLVSGVGSLRLCAKTDHTEDVTLLDTPPLPRNLEAYRLLNSDYPAFLLRARKSVETSIRYIYEEPDSQIQFYPWDRDAHERALKTVLSTERAVGAIERIFSHDGGENSDSCN</sequence>
<dbReference type="Proteomes" id="UP001648503">
    <property type="component" value="Unassembled WGS sequence"/>
</dbReference>
<protein>
    <recommendedName>
        <fullName evidence="2">UBC core domain-containing protein</fullName>
    </recommendedName>
</protein>
<dbReference type="SUPFAM" id="SSF54495">
    <property type="entry name" value="UBC-like"/>
    <property type="match status" value="1"/>
</dbReference>
<feature type="domain" description="UBC core" evidence="2">
    <location>
        <begin position="195"/>
        <end position="362"/>
    </location>
</feature>
<accession>A0ABQ8FII3</accession>
<evidence type="ECO:0000313" key="4">
    <source>
        <dbReference type="Proteomes" id="UP001648503"/>
    </source>
</evidence>
<dbReference type="Pfam" id="PF00179">
    <property type="entry name" value="UQ_con"/>
    <property type="match status" value="1"/>
</dbReference>
<reference evidence="3 4" key="1">
    <citation type="submission" date="2021-02" db="EMBL/GenBank/DDBJ databases">
        <title>Variation within the Batrachochytrium salamandrivorans European outbreak.</title>
        <authorList>
            <person name="Kelly M."/>
            <person name="Pasmans F."/>
            <person name="Shea T.P."/>
            <person name="Munoz J.F."/>
            <person name="Carranza S."/>
            <person name="Cuomo C.A."/>
            <person name="Martel A."/>
        </authorList>
    </citation>
    <scope>NUCLEOTIDE SEQUENCE [LARGE SCALE GENOMIC DNA]</scope>
    <source>
        <strain evidence="3 4">AMFP18/2</strain>
    </source>
</reference>